<comment type="caution">
    <text evidence="3">The sequence shown here is derived from an EMBL/GenBank/DDBJ whole genome shotgun (WGS) entry which is preliminary data.</text>
</comment>
<evidence type="ECO:0000313" key="4">
    <source>
        <dbReference type="Proteomes" id="UP001499895"/>
    </source>
</evidence>
<reference evidence="3 4" key="1">
    <citation type="journal article" date="2019" name="Int. J. Syst. Evol. Microbiol.">
        <title>The Global Catalogue of Microorganisms (GCM) 10K type strain sequencing project: providing services to taxonomists for standard genome sequencing and annotation.</title>
        <authorList>
            <consortium name="The Broad Institute Genomics Platform"/>
            <consortium name="The Broad Institute Genome Sequencing Center for Infectious Disease"/>
            <person name="Wu L."/>
            <person name="Ma J."/>
        </authorList>
    </citation>
    <scope>NUCLEOTIDE SEQUENCE [LARGE SCALE GENOMIC DNA]</scope>
    <source>
        <strain evidence="3 4">JCM 10649</strain>
    </source>
</reference>
<name>A0ABN1A733_9ACTN</name>
<evidence type="ECO:0000256" key="2">
    <source>
        <dbReference type="SAM" id="Phobius"/>
    </source>
</evidence>
<gene>
    <name evidence="3" type="ORF">GCM10009544_34300</name>
</gene>
<dbReference type="SUPFAM" id="SSF54001">
    <property type="entry name" value="Cysteine proteinases"/>
    <property type="match status" value="1"/>
</dbReference>
<feature type="compositionally biased region" description="Basic and acidic residues" evidence="1">
    <location>
        <begin position="250"/>
        <end position="265"/>
    </location>
</feature>
<organism evidence="3 4">
    <name type="scientific">Streptomyces stramineus</name>
    <dbReference type="NCBI Taxonomy" id="173861"/>
    <lineage>
        <taxon>Bacteria</taxon>
        <taxon>Bacillati</taxon>
        <taxon>Actinomycetota</taxon>
        <taxon>Actinomycetes</taxon>
        <taxon>Kitasatosporales</taxon>
        <taxon>Streptomycetaceae</taxon>
        <taxon>Streptomyces</taxon>
    </lineage>
</organism>
<sequence>MPPTAGAWAGSWGSERVVTRQALALASGGLRKGLAFKVGIPAMGILMGLLMIVGMLAGIGGGPSAVAAGCAKPGSPGSDGSAGNGQTGDTTGGASKKLREEQVANAKIIDDVAKEGKLPGRATLIALMTGLTESQLSNLDHGDRDSLGIFQQRPSTGWGTPKQIQDPKYAAHMFFFGGDSGDPPGLVDVAWESLSLNDAAQKVQRSGLPDAYGPKEAQARSIAKEAGLDLERSGENHPGQSGRQGGSRGGGDKDGKDGKDPEKKPGTCNDTSGGGNPGKPGEAFHDSKAGWPDFVKNPWTTEQAIRWAKDEAASGRKDWFAMCLAFTAATYGRGSSGTNYAIDHYQDVMPKNLRHDGDRNPPPGALMFWDTGHRAGHVALYVGDGKIASNDIVTPGAISIVPATDIETKWNAKYLGWSPPYYPKGG</sequence>
<dbReference type="Gene3D" id="3.90.1720.10">
    <property type="entry name" value="endopeptidase domain like (from Nostoc punctiforme)"/>
    <property type="match status" value="1"/>
</dbReference>
<feature type="region of interest" description="Disordered" evidence="1">
    <location>
        <begin position="231"/>
        <end position="295"/>
    </location>
</feature>
<feature type="transmembrane region" description="Helical" evidence="2">
    <location>
        <begin position="38"/>
        <end position="60"/>
    </location>
</feature>
<evidence type="ECO:0008006" key="5">
    <source>
        <dbReference type="Google" id="ProtNLM"/>
    </source>
</evidence>
<keyword evidence="2" id="KW-1133">Transmembrane helix</keyword>
<keyword evidence="2" id="KW-0812">Transmembrane</keyword>
<proteinExistence type="predicted"/>
<protein>
    <recommendedName>
        <fullName evidence="5">Peptidase M23</fullName>
    </recommendedName>
</protein>
<evidence type="ECO:0000256" key="1">
    <source>
        <dbReference type="SAM" id="MobiDB-lite"/>
    </source>
</evidence>
<keyword evidence="4" id="KW-1185">Reference proteome</keyword>
<dbReference type="Proteomes" id="UP001499895">
    <property type="component" value="Unassembled WGS sequence"/>
</dbReference>
<evidence type="ECO:0000313" key="3">
    <source>
        <dbReference type="EMBL" id="GAA0469217.1"/>
    </source>
</evidence>
<dbReference type="EMBL" id="BAAAHB010000035">
    <property type="protein sequence ID" value="GAA0469217.1"/>
    <property type="molecule type" value="Genomic_DNA"/>
</dbReference>
<keyword evidence="2" id="KW-0472">Membrane</keyword>
<dbReference type="InterPro" id="IPR038765">
    <property type="entry name" value="Papain-like_cys_pep_sf"/>
</dbReference>
<accession>A0ABN1A733</accession>
<feature type="region of interest" description="Disordered" evidence="1">
    <location>
        <begin position="70"/>
        <end position="95"/>
    </location>
</feature>